<dbReference type="InterPro" id="IPR044068">
    <property type="entry name" value="CB"/>
</dbReference>
<dbReference type="PANTHER" id="PTHR30349:SF86">
    <property type="entry name" value="INTEGRASE_RECOMBINASE AQ_AA09-RELATED"/>
    <property type="match status" value="1"/>
</dbReference>
<name>A0ABW8PX07_9GAMM</name>
<dbReference type="Pfam" id="PF20172">
    <property type="entry name" value="DUF6538"/>
    <property type="match status" value="1"/>
</dbReference>
<dbReference type="PROSITE" id="PS51900">
    <property type="entry name" value="CB"/>
    <property type="match status" value="1"/>
</dbReference>
<dbReference type="Proteomes" id="UP001621714">
    <property type="component" value="Unassembled WGS sequence"/>
</dbReference>
<keyword evidence="1" id="KW-0229">DNA integration</keyword>
<dbReference type="InterPro" id="IPR050090">
    <property type="entry name" value="Tyrosine_recombinase_XerCD"/>
</dbReference>
<evidence type="ECO:0000256" key="3">
    <source>
        <dbReference type="ARBA" id="ARBA00023172"/>
    </source>
</evidence>
<feature type="domain" description="Core-binding (CB)" evidence="7">
    <location>
        <begin position="153"/>
        <end position="235"/>
    </location>
</feature>
<keyword evidence="3" id="KW-0233">DNA recombination</keyword>
<evidence type="ECO:0000256" key="1">
    <source>
        <dbReference type="ARBA" id="ARBA00022908"/>
    </source>
</evidence>
<evidence type="ECO:0000259" key="6">
    <source>
        <dbReference type="PROSITE" id="PS51898"/>
    </source>
</evidence>
<dbReference type="PROSITE" id="PS51898">
    <property type="entry name" value="TYR_RECOMBINASE"/>
    <property type="match status" value="1"/>
</dbReference>
<feature type="compositionally biased region" description="Basic and acidic residues" evidence="5">
    <location>
        <begin position="252"/>
        <end position="265"/>
    </location>
</feature>
<keyword evidence="2 4" id="KW-0238">DNA-binding</keyword>
<evidence type="ECO:0000259" key="7">
    <source>
        <dbReference type="PROSITE" id="PS51900"/>
    </source>
</evidence>
<dbReference type="InterPro" id="IPR025269">
    <property type="entry name" value="SAM-like_dom"/>
</dbReference>
<dbReference type="Pfam" id="PF13102">
    <property type="entry name" value="Phage_int_SAM_5"/>
    <property type="match status" value="1"/>
</dbReference>
<dbReference type="InterPro" id="IPR002104">
    <property type="entry name" value="Integrase_catalytic"/>
</dbReference>
<evidence type="ECO:0000256" key="5">
    <source>
        <dbReference type="SAM" id="MobiDB-lite"/>
    </source>
</evidence>
<dbReference type="Gene3D" id="1.10.443.10">
    <property type="entry name" value="Intergrase catalytic core"/>
    <property type="match status" value="1"/>
</dbReference>
<accession>A0ABW8PX07</accession>
<dbReference type="SUPFAM" id="SSF56349">
    <property type="entry name" value="DNA breaking-rejoining enzymes"/>
    <property type="match status" value="1"/>
</dbReference>
<dbReference type="InterPro" id="IPR010998">
    <property type="entry name" value="Integrase_recombinase_N"/>
</dbReference>
<evidence type="ECO:0000313" key="8">
    <source>
        <dbReference type="EMBL" id="MFK7160832.1"/>
    </source>
</evidence>
<gene>
    <name evidence="8" type="ORF">V6U78_07255</name>
</gene>
<dbReference type="PANTHER" id="PTHR30349">
    <property type="entry name" value="PHAGE INTEGRASE-RELATED"/>
    <property type="match status" value="1"/>
</dbReference>
<dbReference type="Gene3D" id="1.10.150.130">
    <property type="match status" value="1"/>
</dbReference>
<keyword evidence="9" id="KW-1185">Reference proteome</keyword>
<reference evidence="8 9" key="1">
    <citation type="submission" date="2024-02" db="EMBL/GenBank/DDBJ databases">
        <title>Marinospirillum sp. MEB 164 isolated from Lonar lake sediment.</title>
        <authorList>
            <person name="Joshi A."/>
            <person name="Thite S."/>
        </authorList>
    </citation>
    <scope>NUCLEOTIDE SEQUENCE [LARGE SCALE GENOMIC DNA]</scope>
    <source>
        <strain evidence="8 9">MEB164</strain>
    </source>
</reference>
<evidence type="ECO:0000313" key="9">
    <source>
        <dbReference type="Proteomes" id="UP001621714"/>
    </source>
</evidence>
<feature type="domain" description="Tyr recombinase" evidence="6">
    <location>
        <begin position="264"/>
        <end position="495"/>
    </location>
</feature>
<dbReference type="InterPro" id="IPR046668">
    <property type="entry name" value="DUF6538"/>
</dbReference>
<dbReference type="InterPro" id="IPR013762">
    <property type="entry name" value="Integrase-like_cat_sf"/>
</dbReference>
<proteinExistence type="predicted"/>
<dbReference type="EMBL" id="JBANFI010000004">
    <property type="protein sequence ID" value="MFK7160832.1"/>
    <property type="molecule type" value="Genomic_DNA"/>
</dbReference>
<evidence type="ECO:0000256" key="4">
    <source>
        <dbReference type="PROSITE-ProRule" id="PRU01248"/>
    </source>
</evidence>
<protein>
    <submittedName>
        <fullName evidence="8">DUF6538 domain-containing protein</fullName>
    </submittedName>
</protein>
<dbReference type="RefSeq" id="WP_405338934.1">
    <property type="nucleotide sequence ID" value="NZ_JBANFI010000004.1"/>
</dbReference>
<evidence type="ECO:0000256" key="2">
    <source>
        <dbReference type="ARBA" id="ARBA00023125"/>
    </source>
</evidence>
<sequence length="509" mass="58657">MAKYILRNRHGNTFHCRLKVPKALRPLTGFSEVRRSLHTEIRVEALKRARPLRVAFDIYLERLQKMTGTWTPEELEQHHNDLIEKMNKAIRFDPEATKDLTPDELLEFADELEKTEALARAKKREVKLSAMLPPEQPAPRERSTEKTEKVTLLGLATERLEWLNKTEPRQERSRKSTDLKAAIRYWEEFKGDIPLRHLRPQMVREFVDWLKTNGYAYSTVKDSMGAFRRMLERAQTAKAHHLKGANPFAEVEIPKPDDSRKDNEKRKCFSDSETLTLLDAVNGKSGTLCAESIKKEPYLRWMPLLATYNGARNGELLFLTGGDVKQCPKSGIWFVEFANRKANNGVLVQSVKNKNSSRKVPLHSEIIKAGFLDYCKGFDSEQFLFWAEGRSLSNDALTAASVENFSKKVIHSLREKVLMPLGLHESNVKTFYSLRHTVINHLYWKQYGKMNGAELFMALEGLVGHLDKDDRAGLALITKRHYLKNKIDHLEKLAEFVELIHYDSENPTT</sequence>
<organism evidence="8 9">
    <name type="scientific">Marinospirillum alkalitolerans</name>
    <dbReference type="NCBI Taxonomy" id="3123374"/>
    <lineage>
        <taxon>Bacteria</taxon>
        <taxon>Pseudomonadati</taxon>
        <taxon>Pseudomonadota</taxon>
        <taxon>Gammaproteobacteria</taxon>
        <taxon>Oceanospirillales</taxon>
        <taxon>Oceanospirillaceae</taxon>
        <taxon>Marinospirillum</taxon>
    </lineage>
</organism>
<comment type="caution">
    <text evidence="8">The sequence shown here is derived from an EMBL/GenBank/DDBJ whole genome shotgun (WGS) entry which is preliminary data.</text>
</comment>
<feature type="region of interest" description="Disordered" evidence="5">
    <location>
        <begin position="245"/>
        <end position="265"/>
    </location>
</feature>
<dbReference type="InterPro" id="IPR011010">
    <property type="entry name" value="DNA_brk_join_enz"/>
</dbReference>